<reference evidence="1" key="2">
    <citation type="journal article" date="2024" name="Plant">
        <title>Genomic evolution and insights into agronomic trait innovations of Sesamum species.</title>
        <authorList>
            <person name="Miao H."/>
            <person name="Wang L."/>
            <person name="Qu L."/>
            <person name="Liu H."/>
            <person name="Sun Y."/>
            <person name="Le M."/>
            <person name="Wang Q."/>
            <person name="Wei S."/>
            <person name="Zheng Y."/>
            <person name="Lin W."/>
            <person name="Duan Y."/>
            <person name="Cao H."/>
            <person name="Xiong S."/>
            <person name="Wang X."/>
            <person name="Wei L."/>
            <person name="Li C."/>
            <person name="Ma Q."/>
            <person name="Ju M."/>
            <person name="Zhao R."/>
            <person name="Li G."/>
            <person name="Mu C."/>
            <person name="Tian Q."/>
            <person name="Mei H."/>
            <person name="Zhang T."/>
            <person name="Gao T."/>
            <person name="Zhang H."/>
        </authorList>
    </citation>
    <scope>NUCLEOTIDE SEQUENCE</scope>
    <source>
        <strain evidence="1">3651</strain>
    </source>
</reference>
<reference evidence="1" key="1">
    <citation type="submission" date="2020-06" db="EMBL/GenBank/DDBJ databases">
        <authorList>
            <person name="Li T."/>
            <person name="Hu X."/>
            <person name="Zhang T."/>
            <person name="Song X."/>
            <person name="Zhang H."/>
            <person name="Dai N."/>
            <person name="Sheng W."/>
            <person name="Hou X."/>
            <person name="Wei L."/>
        </authorList>
    </citation>
    <scope>NUCLEOTIDE SEQUENCE</scope>
    <source>
        <strain evidence="1">3651</strain>
        <tissue evidence="1">Leaf</tissue>
    </source>
</reference>
<gene>
    <name evidence="1" type="ORF">Salat_2689900</name>
</gene>
<evidence type="ECO:0000313" key="2">
    <source>
        <dbReference type="Proteomes" id="UP001293254"/>
    </source>
</evidence>
<dbReference type="Proteomes" id="UP001293254">
    <property type="component" value="Unassembled WGS sequence"/>
</dbReference>
<accession>A0AAE1XPS7</accession>
<keyword evidence="2" id="KW-1185">Reference proteome</keyword>
<evidence type="ECO:0008006" key="3">
    <source>
        <dbReference type="Google" id="ProtNLM"/>
    </source>
</evidence>
<name>A0AAE1XPS7_9LAMI</name>
<dbReference type="AlphaFoldDB" id="A0AAE1XPS7"/>
<sequence length="160" mass="18189">MRVALGPPTRLARPLVACFGYGGFFVVGRLIASKSFHPEAVHTTLKSAFNPVRGMEFKMIEGEWFLLKLRECEFYVHIHGLPLGEMMKEIASFIGNKLGHFKKRALKIRTVLGDEQLISFTYERLPNFCRRLGHLSRLCELQFQEGFCDPGDNPPFGNSL</sequence>
<dbReference type="EMBL" id="JACGWO010000011">
    <property type="protein sequence ID" value="KAK4415825.1"/>
    <property type="molecule type" value="Genomic_DNA"/>
</dbReference>
<organism evidence="1 2">
    <name type="scientific">Sesamum alatum</name>
    <dbReference type="NCBI Taxonomy" id="300844"/>
    <lineage>
        <taxon>Eukaryota</taxon>
        <taxon>Viridiplantae</taxon>
        <taxon>Streptophyta</taxon>
        <taxon>Embryophyta</taxon>
        <taxon>Tracheophyta</taxon>
        <taxon>Spermatophyta</taxon>
        <taxon>Magnoliopsida</taxon>
        <taxon>eudicotyledons</taxon>
        <taxon>Gunneridae</taxon>
        <taxon>Pentapetalae</taxon>
        <taxon>asterids</taxon>
        <taxon>lamiids</taxon>
        <taxon>Lamiales</taxon>
        <taxon>Pedaliaceae</taxon>
        <taxon>Sesamum</taxon>
    </lineage>
</organism>
<protein>
    <recommendedName>
        <fullName evidence="3">DUF4283 domain-containing protein</fullName>
    </recommendedName>
</protein>
<evidence type="ECO:0000313" key="1">
    <source>
        <dbReference type="EMBL" id="KAK4415825.1"/>
    </source>
</evidence>
<comment type="caution">
    <text evidence="1">The sequence shown here is derived from an EMBL/GenBank/DDBJ whole genome shotgun (WGS) entry which is preliminary data.</text>
</comment>
<proteinExistence type="predicted"/>